<comment type="caution">
    <text evidence="1">The sequence shown here is derived from an EMBL/GenBank/DDBJ whole genome shotgun (WGS) entry which is preliminary data.</text>
</comment>
<proteinExistence type="predicted"/>
<gene>
    <name evidence="1" type="ORF">LshimejAT787_0603090</name>
</gene>
<keyword evidence="2" id="KW-1185">Reference proteome</keyword>
<organism evidence="1 2">
    <name type="scientific">Lyophyllum shimeji</name>
    <name type="common">Hon-shimeji</name>
    <name type="synonym">Tricholoma shimeji</name>
    <dbReference type="NCBI Taxonomy" id="47721"/>
    <lineage>
        <taxon>Eukaryota</taxon>
        <taxon>Fungi</taxon>
        <taxon>Dikarya</taxon>
        <taxon>Basidiomycota</taxon>
        <taxon>Agaricomycotina</taxon>
        <taxon>Agaricomycetes</taxon>
        <taxon>Agaricomycetidae</taxon>
        <taxon>Agaricales</taxon>
        <taxon>Tricholomatineae</taxon>
        <taxon>Lyophyllaceae</taxon>
        <taxon>Lyophyllum</taxon>
    </lineage>
</organism>
<evidence type="ECO:0000313" key="2">
    <source>
        <dbReference type="Proteomes" id="UP001063166"/>
    </source>
</evidence>
<sequence>MGEQDYDLALDRRVCNSSDFYAYAFRTLPVLGQILCCGTWEGSIPWMQGILDTFAYDWDRSLAFSAGSPATNHRIRRLELARRRRPVIAYMDDNRINVYTQFAVVFSA</sequence>
<dbReference type="Proteomes" id="UP001063166">
    <property type="component" value="Unassembled WGS sequence"/>
</dbReference>
<reference evidence="1" key="1">
    <citation type="submission" date="2022-07" db="EMBL/GenBank/DDBJ databases">
        <title>The genome of Lyophyllum shimeji provides insight into the initial evolution of ectomycorrhizal fungal genome.</title>
        <authorList>
            <person name="Kobayashi Y."/>
            <person name="Shibata T."/>
            <person name="Hirakawa H."/>
            <person name="Shigenobu S."/>
            <person name="Nishiyama T."/>
            <person name="Yamada A."/>
            <person name="Hasebe M."/>
            <person name="Kawaguchi M."/>
        </authorList>
    </citation>
    <scope>NUCLEOTIDE SEQUENCE</scope>
    <source>
        <strain evidence="1">AT787</strain>
    </source>
</reference>
<protein>
    <submittedName>
        <fullName evidence="1">Uncharacterized protein</fullName>
    </submittedName>
</protein>
<dbReference type="AlphaFoldDB" id="A0A9P3UNB2"/>
<accession>A0A9P3UNB2</accession>
<evidence type="ECO:0000313" key="1">
    <source>
        <dbReference type="EMBL" id="GLB39147.1"/>
    </source>
</evidence>
<name>A0A9P3UNB2_LYOSH</name>
<dbReference type="EMBL" id="BRPK01000006">
    <property type="protein sequence ID" value="GLB39147.1"/>
    <property type="molecule type" value="Genomic_DNA"/>
</dbReference>